<dbReference type="OrthoDB" id="5168853at2"/>
<dbReference type="GO" id="GO:0050661">
    <property type="term" value="F:NADP binding"/>
    <property type="evidence" value="ECO:0007669"/>
    <property type="project" value="InterPro"/>
</dbReference>
<reference evidence="6" key="1">
    <citation type="submission" date="2016-10" db="EMBL/GenBank/DDBJ databases">
        <authorList>
            <person name="Varghese N."/>
            <person name="Submissions S."/>
        </authorList>
    </citation>
    <scope>NUCLEOTIDE SEQUENCE [LARGE SCALE GENOMIC DNA]</scope>
    <source>
        <strain evidence="6">CGMCC 4.3568</strain>
    </source>
</reference>
<dbReference type="PANTHER" id="PTHR42877:SF4">
    <property type="entry name" value="FAD_NAD(P)-BINDING DOMAIN-CONTAINING PROTEIN-RELATED"/>
    <property type="match status" value="1"/>
</dbReference>
<evidence type="ECO:0000256" key="3">
    <source>
        <dbReference type="ARBA" id="ARBA00022827"/>
    </source>
</evidence>
<organism evidence="5 6">
    <name type="scientific">Amycolatopsis marina</name>
    <dbReference type="NCBI Taxonomy" id="490629"/>
    <lineage>
        <taxon>Bacteria</taxon>
        <taxon>Bacillati</taxon>
        <taxon>Actinomycetota</taxon>
        <taxon>Actinomycetes</taxon>
        <taxon>Pseudonocardiales</taxon>
        <taxon>Pseudonocardiaceae</taxon>
        <taxon>Amycolatopsis</taxon>
    </lineage>
</organism>
<evidence type="ECO:0000256" key="1">
    <source>
        <dbReference type="ARBA" id="ARBA00010139"/>
    </source>
</evidence>
<keyword evidence="4" id="KW-0560">Oxidoreductase</keyword>
<dbReference type="Proteomes" id="UP000243799">
    <property type="component" value="Unassembled WGS sequence"/>
</dbReference>
<gene>
    <name evidence="5" type="ORF">SAMN05216266_106109</name>
</gene>
<dbReference type="STRING" id="490629.SAMN05216266_106109"/>
<dbReference type="GO" id="GO:0050660">
    <property type="term" value="F:flavin adenine dinucleotide binding"/>
    <property type="evidence" value="ECO:0007669"/>
    <property type="project" value="InterPro"/>
</dbReference>
<evidence type="ECO:0000313" key="6">
    <source>
        <dbReference type="Proteomes" id="UP000243799"/>
    </source>
</evidence>
<sequence length="505" mass="56990">MTLQSPTEPVHTTAVIVGAGFGGIAMAIELRRAGILDFVVLEQATDLGGVWRENTYPGAGCDVPSPLYSFSFERNLRWPRRYAGHRDIQSYLDRTARKHGVVQHIRFQSEVTSATFDATTARWLIRTAHGQEYSAAAFIPAVGQLSRPALPNVPGVERFRGTAFHSARWDHAQRLAGKRVAVIGTGASAIQFVPEIQPEVARLTVFQRSAQYIMPKRDHAYTPRHHAAFRRLPVLQSLDRLSFWLYAEFAQQCLTRWQRLTPLFRLQAMRHLRSQVSDPRLRDALTPDYEIGCKRVLFSNDYLPAIARPNVDLVTAPVSEITENGVRAADGTEYPVDVIIYGTGFRTDDLLDSVDVTGLGGITLSSTWDKGARAYLGITVPRFPNLFLVYGPNTNLGGNSIIYMLESQARYIRDAVRGLREHPGRYVDVLPESERHWDAEVQDRLARSVWTRCSSWYRNAHGRVVANWPGRTAEYRRRTRRFDLERYRVGVATDRVPTSAPASSR</sequence>
<dbReference type="RefSeq" id="WP_091672887.1">
    <property type="nucleotide sequence ID" value="NZ_FOKG01000006.1"/>
</dbReference>
<name>A0A1I0Z558_9PSEU</name>
<dbReference type="InterPro" id="IPR051209">
    <property type="entry name" value="FAD-bind_Monooxygenase_sf"/>
</dbReference>
<keyword evidence="6" id="KW-1185">Reference proteome</keyword>
<evidence type="ECO:0000256" key="4">
    <source>
        <dbReference type="ARBA" id="ARBA00023002"/>
    </source>
</evidence>
<dbReference type="Gene3D" id="3.50.50.60">
    <property type="entry name" value="FAD/NAD(P)-binding domain"/>
    <property type="match status" value="2"/>
</dbReference>
<dbReference type="AlphaFoldDB" id="A0A1I0Z558"/>
<dbReference type="EMBL" id="FOKG01000006">
    <property type="protein sequence ID" value="SFB20532.1"/>
    <property type="molecule type" value="Genomic_DNA"/>
</dbReference>
<dbReference type="SUPFAM" id="SSF51905">
    <property type="entry name" value="FAD/NAD(P)-binding domain"/>
    <property type="match status" value="1"/>
</dbReference>
<dbReference type="InterPro" id="IPR020946">
    <property type="entry name" value="Flavin_mOase-like"/>
</dbReference>
<dbReference type="InterPro" id="IPR036188">
    <property type="entry name" value="FAD/NAD-bd_sf"/>
</dbReference>
<dbReference type="Pfam" id="PF00743">
    <property type="entry name" value="FMO-like"/>
    <property type="match status" value="1"/>
</dbReference>
<dbReference type="PANTHER" id="PTHR42877">
    <property type="entry name" value="L-ORNITHINE N(5)-MONOOXYGENASE-RELATED"/>
    <property type="match status" value="1"/>
</dbReference>
<dbReference type="GO" id="GO:0004499">
    <property type="term" value="F:N,N-dimethylaniline monooxygenase activity"/>
    <property type="evidence" value="ECO:0007669"/>
    <property type="project" value="InterPro"/>
</dbReference>
<protein>
    <submittedName>
        <fullName evidence="5">Predicted flavoprotein CzcO associated with the cation diffusion facilitator CzcD</fullName>
    </submittedName>
</protein>
<keyword evidence="2" id="KW-0285">Flavoprotein</keyword>
<evidence type="ECO:0000256" key="2">
    <source>
        <dbReference type="ARBA" id="ARBA00022630"/>
    </source>
</evidence>
<evidence type="ECO:0000313" key="5">
    <source>
        <dbReference type="EMBL" id="SFB20532.1"/>
    </source>
</evidence>
<accession>A0A1I0Z558</accession>
<keyword evidence="3" id="KW-0274">FAD</keyword>
<comment type="similarity">
    <text evidence="1">Belongs to the FAD-binding monooxygenase family.</text>
</comment>
<proteinExistence type="inferred from homology"/>